<dbReference type="Gene3D" id="3.20.20.190">
    <property type="entry name" value="Phosphatidylinositol (PI) phosphodiesterase"/>
    <property type="match status" value="1"/>
</dbReference>
<dbReference type="OrthoDB" id="7191982at2"/>
<dbReference type="PANTHER" id="PTHR13593:SF113">
    <property type="entry name" value="SI:DKEY-266F7.9"/>
    <property type="match status" value="1"/>
</dbReference>
<feature type="domain" description="Phosphatidylinositol-specific phospholipase C X" evidence="6">
    <location>
        <begin position="143"/>
        <end position="298"/>
    </location>
</feature>
<gene>
    <name evidence="7" type="ORF">DFR42_11289</name>
</gene>
<accession>A0A318IX91</accession>
<evidence type="ECO:0000256" key="1">
    <source>
        <dbReference type="ARBA" id="ARBA00001316"/>
    </source>
</evidence>
<keyword evidence="8" id="KW-1185">Reference proteome</keyword>
<evidence type="ECO:0000256" key="4">
    <source>
        <dbReference type="ARBA" id="ARBA00030474"/>
    </source>
</evidence>
<dbReference type="EC" id="4.6.1.13" evidence="2"/>
<dbReference type="EMBL" id="QJKB01000012">
    <property type="protein sequence ID" value="PXX38577.1"/>
    <property type="molecule type" value="Genomic_DNA"/>
</dbReference>
<dbReference type="AlphaFoldDB" id="A0A318IX91"/>
<comment type="caution">
    <text evidence="7">The sequence shown here is derived from an EMBL/GenBank/DDBJ whole genome shotgun (WGS) entry which is preliminary data.</text>
</comment>
<dbReference type="PROSITE" id="PS50007">
    <property type="entry name" value="PIPLC_X_DOMAIN"/>
    <property type="match status" value="1"/>
</dbReference>
<evidence type="ECO:0000256" key="5">
    <source>
        <dbReference type="ARBA" id="ARBA00030782"/>
    </source>
</evidence>
<evidence type="ECO:0000313" key="7">
    <source>
        <dbReference type="EMBL" id="PXX38577.1"/>
    </source>
</evidence>
<evidence type="ECO:0000256" key="2">
    <source>
        <dbReference type="ARBA" id="ARBA00012581"/>
    </source>
</evidence>
<dbReference type="PANTHER" id="PTHR13593">
    <property type="match status" value="1"/>
</dbReference>
<dbReference type="InterPro" id="IPR017946">
    <property type="entry name" value="PLC-like_Pdiesterase_TIM-brl"/>
</dbReference>
<organism evidence="7 8">
    <name type="scientific">Undibacterium pigrum</name>
    <dbReference type="NCBI Taxonomy" id="401470"/>
    <lineage>
        <taxon>Bacteria</taxon>
        <taxon>Pseudomonadati</taxon>
        <taxon>Pseudomonadota</taxon>
        <taxon>Betaproteobacteria</taxon>
        <taxon>Burkholderiales</taxon>
        <taxon>Oxalobacteraceae</taxon>
        <taxon>Undibacterium</taxon>
    </lineage>
</organism>
<evidence type="ECO:0000313" key="8">
    <source>
        <dbReference type="Proteomes" id="UP000247792"/>
    </source>
</evidence>
<dbReference type="GO" id="GO:0006629">
    <property type="term" value="P:lipid metabolic process"/>
    <property type="evidence" value="ECO:0007669"/>
    <property type="project" value="InterPro"/>
</dbReference>
<dbReference type="RefSeq" id="WP_110257731.1">
    <property type="nucleotide sequence ID" value="NZ_QJKB01000012.1"/>
</dbReference>
<dbReference type="GO" id="GO:0004436">
    <property type="term" value="F:phosphatidylinositol diacylglycerol-lyase activity"/>
    <property type="evidence" value="ECO:0007669"/>
    <property type="project" value="UniProtKB-EC"/>
</dbReference>
<dbReference type="GO" id="GO:0008081">
    <property type="term" value="F:phosphoric diester hydrolase activity"/>
    <property type="evidence" value="ECO:0007669"/>
    <property type="project" value="InterPro"/>
</dbReference>
<protein>
    <recommendedName>
        <fullName evidence="3">1-phosphatidylinositol phosphodiesterase</fullName>
        <ecNumber evidence="2">4.6.1.13</ecNumber>
    </recommendedName>
    <alternativeName>
        <fullName evidence="4">Phosphatidylinositol diacylglycerol-lyase</fullName>
    </alternativeName>
    <alternativeName>
        <fullName evidence="5">Phosphatidylinositol-specific phospholipase C</fullName>
    </alternativeName>
</protein>
<evidence type="ECO:0000256" key="3">
    <source>
        <dbReference type="ARBA" id="ARBA00019758"/>
    </source>
</evidence>
<sequence>MTSTVAVYQHSAKQPERYFYDKLDYNNQDWTAGTLAFGACATPVPGTISIYTQVATNPYRNRFSTQPEADGEWSQGEFAFYAYTSQQPGTVPIYQHLAASPARYLYDTLEDGRGIWGAGKTVFYAAPPLVSWRRHWMGALIAQTATAPLITNVNLPGTHDTGTWAVVHEKASKCQTMDLATQLAMGIRFIDIRLYPGTNPATGQKDLKVWHGPTDCGIWFSDIVATCNQFLDGSLETIVMSVKLESKEIFNTEFLQILEDHFLANTWKINAPATRLFNVEENAQNILATAGQIVLFRRYEYDPADPARKHIGIDAAGWPDDDLTRMPTPKPVPKMIQDAYQFAVGTTAGKWAMVNDFLEMAKADKNDVWYINFSSAAGGAYPSYYSDRVNPHLQEYMEKEVANASPVTKKYGSILMDFPTPRMIDAIVASNLYYDNKVLRPHRPYYFAVGSTKDYALGQPHKVAGWNYPMAVTDTKVAHVLIKINGTPGQEGEIHVGDIVMIQCPQFTNDIYIYIESKGSKNGDGIDLFYDQENAPEYGNKNEVYWRVERNPGDSNQKSIIAPGDNVRFKSVSSTQDQYLCATTNAYLGAVDIKNYNPNDLIAGGFEFYLTVV</sequence>
<dbReference type="InterPro" id="IPR000909">
    <property type="entry name" value="PLipase_C_PInositol-sp_X_dom"/>
</dbReference>
<dbReference type="SMART" id="SM00148">
    <property type="entry name" value="PLCXc"/>
    <property type="match status" value="1"/>
</dbReference>
<name>A0A318IX91_9BURK</name>
<reference evidence="7 8" key="1">
    <citation type="submission" date="2018-05" db="EMBL/GenBank/DDBJ databases">
        <title>Genomic Encyclopedia of Type Strains, Phase IV (KMG-IV): sequencing the most valuable type-strain genomes for metagenomic binning, comparative biology and taxonomic classification.</title>
        <authorList>
            <person name="Goeker M."/>
        </authorList>
    </citation>
    <scope>NUCLEOTIDE SEQUENCE [LARGE SCALE GENOMIC DNA]</scope>
    <source>
        <strain evidence="7 8">DSM 19792</strain>
    </source>
</reference>
<proteinExistence type="predicted"/>
<evidence type="ECO:0000259" key="6">
    <source>
        <dbReference type="SMART" id="SM00148"/>
    </source>
</evidence>
<dbReference type="InterPro" id="IPR051057">
    <property type="entry name" value="PI-PLC_domain"/>
</dbReference>
<dbReference type="Pfam" id="PF00388">
    <property type="entry name" value="PI-PLC-X"/>
    <property type="match status" value="1"/>
</dbReference>
<dbReference type="SUPFAM" id="SSF51695">
    <property type="entry name" value="PLC-like phosphodiesterases"/>
    <property type="match status" value="1"/>
</dbReference>
<comment type="catalytic activity">
    <reaction evidence="1">
        <text>a 1,2-diacyl-sn-glycero-3-phospho-(1D-myo-inositol) = 1D-myo-inositol 1,2-cyclic phosphate + a 1,2-diacyl-sn-glycerol</text>
        <dbReference type="Rhea" id="RHEA:17093"/>
        <dbReference type="ChEBI" id="CHEBI:17815"/>
        <dbReference type="ChEBI" id="CHEBI:57880"/>
        <dbReference type="ChEBI" id="CHEBI:58484"/>
        <dbReference type="EC" id="4.6.1.13"/>
    </reaction>
</comment>
<dbReference type="Proteomes" id="UP000247792">
    <property type="component" value="Unassembled WGS sequence"/>
</dbReference>